<evidence type="ECO:0000259" key="1">
    <source>
        <dbReference type="Pfam" id="PF12804"/>
    </source>
</evidence>
<evidence type="ECO:0000313" key="2">
    <source>
        <dbReference type="EMBL" id="QGY45966.1"/>
    </source>
</evidence>
<dbReference type="RefSeq" id="WP_158869105.1">
    <property type="nucleotide sequence ID" value="NZ_CP046401.1"/>
</dbReference>
<dbReference type="InterPro" id="IPR025877">
    <property type="entry name" value="MobA-like_NTP_Trfase"/>
</dbReference>
<organism evidence="2 3">
    <name type="scientific">Maribellus comscasis</name>
    <dbReference type="NCBI Taxonomy" id="2681766"/>
    <lineage>
        <taxon>Bacteria</taxon>
        <taxon>Pseudomonadati</taxon>
        <taxon>Bacteroidota</taxon>
        <taxon>Bacteroidia</taxon>
        <taxon>Marinilabiliales</taxon>
        <taxon>Prolixibacteraceae</taxon>
        <taxon>Maribellus</taxon>
    </lineage>
</organism>
<dbReference type="SUPFAM" id="SSF53448">
    <property type="entry name" value="Nucleotide-diphospho-sugar transferases"/>
    <property type="match status" value="1"/>
</dbReference>
<dbReference type="Gene3D" id="3.90.550.10">
    <property type="entry name" value="Spore Coat Polysaccharide Biosynthesis Protein SpsA, Chain A"/>
    <property type="match status" value="1"/>
</dbReference>
<keyword evidence="2" id="KW-0808">Transferase</keyword>
<keyword evidence="3" id="KW-1185">Reference proteome</keyword>
<evidence type="ECO:0000313" key="3">
    <source>
        <dbReference type="Proteomes" id="UP000428260"/>
    </source>
</evidence>
<gene>
    <name evidence="2" type="ORF">GM418_20520</name>
</gene>
<dbReference type="AlphaFoldDB" id="A0A6I6JSH6"/>
<protein>
    <submittedName>
        <fullName evidence="2">NTP transferase domain-containing protein</fullName>
    </submittedName>
</protein>
<dbReference type="PANTHER" id="PTHR43777">
    <property type="entry name" value="MOLYBDENUM COFACTOR CYTIDYLYLTRANSFERASE"/>
    <property type="match status" value="1"/>
</dbReference>
<name>A0A6I6JSH6_9BACT</name>
<dbReference type="GO" id="GO:0016779">
    <property type="term" value="F:nucleotidyltransferase activity"/>
    <property type="evidence" value="ECO:0007669"/>
    <property type="project" value="UniProtKB-ARBA"/>
</dbReference>
<reference evidence="2 3" key="1">
    <citation type="submission" date="2019-11" db="EMBL/GenBank/DDBJ databases">
        <authorList>
            <person name="Zheng R.K."/>
            <person name="Sun C.M."/>
        </authorList>
    </citation>
    <scope>NUCLEOTIDE SEQUENCE [LARGE SCALE GENOMIC DNA]</scope>
    <source>
        <strain evidence="2 3">WC007</strain>
    </source>
</reference>
<dbReference type="Proteomes" id="UP000428260">
    <property type="component" value="Chromosome"/>
</dbReference>
<dbReference type="CDD" id="cd04182">
    <property type="entry name" value="GT_2_like_f"/>
    <property type="match status" value="1"/>
</dbReference>
<feature type="domain" description="MobA-like NTP transferase" evidence="1">
    <location>
        <begin position="7"/>
        <end position="169"/>
    </location>
</feature>
<dbReference type="InterPro" id="IPR029044">
    <property type="entry name" value="Nucleotide-diphossugar_trans"/>
</dbReference>
<dbReference type="PANTHER" id="PTHR43777:SF1">
    <property type="entry name" value="MOLYBDENUM COFACTOR CYTIDYLYLTRANSFERASE"/>
    <property type="match status" value="1"/>
</dbReference>
<dbReference type="KEGG" id="mcos:GM418_20520"/>
<sequence length="200" mass="21910">MDKIPILLLAAGNSSRMGSPKQLLPWGNQTLIEHQIETLLESDQPVNVVLGANSKAVIPLIKKFEINVFINKNWEKGMGSSIASGICQLSEKSPSATGVLITLLDQPLITATHIKKMATGFTPGNRQIIVSQSASGWRGVPVIFDKIYFEELGRLDGEKGAKILIQRHKQSVTEIACGEILEDMDTPESYQKMIKKDGII</sequence>
<proteinExistence type="predicted"/>
<dbReference type="Pfam" id="PF12804">
    <property type="entry name" value="NTP_transf_3"/>
    <property type="match status" value="1"/>
</dbReference>
<dbReference type="EMBL" id="CP046401">
    <property type="protein sequence ID" value="QGY45966.1"/>
    <property type="molecule type" value="Genomic_DNA"/>
</dbReference>
<accession>A0A6I6JSH6</accession>